<gene>
    <name evidence="2" type="ORF">ODALV1_LOCUS20831</name>
    <name evidence="3" type="ORF">ODALV1_LOCUS20832</name>
</gene>
<accession>A0ABP1RDW7</accession>
<dbReference type="EMBL" id="CAXLJM020000069">
    <property type="protein sequence ID" value="CAL8125026.1"/>
    <property type="molecule type" value="Genomic_DNA"/>
</dbReference>
<reference evidence="3 4" key="1">
    <citation type="submission" date="2024-08" db="EMBL/GenBank/DDBJ databases">
        <authorList>
            <person name="Cucini C."/>
            <person name="Frati F."/>
        </authorList>
    </citation>
    <scope>NUCLEOTIDE SEQUENCE [LARGE SCALE GENOMIC DNA]</scope>
</reference>
<proteinExistence type="predicted"/>
<keyword evidence="4" id="KW-1185">Reference proteome</keyword>
<evidence type="ECO:0000313" key="3">
    <source>
        <dbReference type="EMBL" id="CAL8125029.1"/>
    </source>
</evidence>
<feature type="region of interest" description="Disordered" evidence="1">
    <location>
        <begin position="29"/>
        <end position="48"/>
    </location>
</feature>
<evidence type="ECO:0000256" key="1">
    <source>
        <dbReference type="SAM" id="MobiDB-lite"/>
    </source>
</evidence>
<dbReference type="EMBL" id="CAXLJM020000069">
    <property type="protein sequence ID" value="CAL8125029.1"/>
    <property type="molecule type" value="Genomic_DNA"/>
</dbReference>
<organism evidence="3 4">
    <name type="scientific">Orchesella dallaii</name>
    <dbReference type="NCBI Taxonomy" id="48710"/>
    <lineage>
        <taxon>Eukaryota</taxon>
        <taxon>Metazoa</taxon>
        <taxon>Ecdysozoa</taxon>
        <taxon>Arthropoda</taxon>
        <taxon>Hexapoda</taxon>
        <taxon>Collembola</taxon>
        <taxon>Entomobryomorpha</taxon>
        <taxon>Entomobryoidea</taxon>
        <taxon>Orchesellidae</taxon>
        <taxon>Orchesellinae</taxon>
        <taxon>Orchesella</taxon>
    </lineage>
</organism>
<dbReference type="Proteomes" id="UP001642540">
    <property type="component" value="Unassembled WGS sequence"/>
</dbReference>
<comment type="caution">
    <text evidence="3">The sequence shown here is derived from an EMBL/GenBank/DDBJ whole genome shotgun (WGS) entry which is preliminary data.</text>
</comment>
<sequence>MDNDNMPKLGLVGELGHSEDILAMLDKCDSESEVEDDSQEKFESSDIDDILDDYTPVADFDDSRATGSRPFVDEEPEHLTQRGANVNYVRIQECVQLPSHKDKHLLKSDVNRNLGRPKDLIREQFTTTECGIF</sequence>
<evidence type="ECO:0000313" key="2">
    <source>
        <dbReference type="EMBL" id="CAL8125026.1"/>
    </source>
</evidence>
<protein>
    <submittedName>
        <fullName evidence="3">Uncharacterized protein</fullName>
    </submittedName>
</protein>
<evidence type="ECO:0000313" key="4">
    <source>
        <dbReference type="Proteomes" id="UP001642540"/>
    </source>
</evidence>
<name>A0ABP1RDW7_9HEXA</name>